<dbReference type="Gene3D" id="3.40.30.10">
    <property type="entry name" value="Glutaredoxin"/>
    <property type="match status" value="1"/>
</dbReference>
<dbReference type="PATRIC" id="fig|1439726.3.peg.333"/>
<dbReference type="PROSITE" id="PS51352">
    <property type="entry name" value="THIOREDOXIN_2"/>
    <property type="match status" value="1"/>
</dbReference>
<gene>
    <name evidence="4" type="primary">tlpA</name>
    <name evidence="4" type="ORF">A6302_00317</name>
</gene>
<dbReference type="OrthoDB" id="9799347at2"/>
<dbReference type="AlphaFoldDB" id="A0A1E3H7U9"/>
<evidence type="ECO:0000313" key="5">
    <source>
        <dbReference type="Proteomes" id="UP000094622"/>
    </source>
</evidence>
<feature type="domain" description="Thioredoxin" evidence="3">
    <location>
        <begin position="66"/>
        <end position="213"/>
    </location>
</feature>
<comment type="caution">
    <text evidence="4">The sequence shown here is derived from an EMBL/GenBank/DDBJ whole genome shotgun (WGS) entry which is preliminary data.</text>
</comment>
<keyword evidence="1" id="KW-0676">Redox-active center</keyword>
<dbReference type="PANTHER" id="PTHR42852:SF13">
    <property type="entry name" value="PROTEIN DIPZ"/>
    <property type="match status" value="1"/>
</dbReference>
<dbReference type="Pfam" id="PF00578">
    <property type="entry name" value="AhpC-TSA"/>
    <property type="match status" value="1"/>
</dbReference>
<keyword evidence="2" id="KW-1133">Transmembrane helix</keyword>
<keyword evidence="2" id="KW-0812">Transmembrane</keyword>
<dbReference type="CDD" id="cd02966">
    <property type="entry name" value="TlpA_like_family"/>
    <property type="match status" value="1"/>
</dbReference>
<evidence type="ECO:0000256" key="2">
    <source>
        <dbReference type="SAM" id="Phobius"/>
    </source>
</evidence>
<evidence type="ECO:0000259" key="3">
    <source>
        <dbReference type="PROSITE" id="PS51352"/>
    </source>
</evidence>
<feature type="transmembrane region" description="Helical" evidence="2">
    <location>
        <begin position="12"/>
        <end position="31"/>
    </location>
</feature>
<keyword evidence="2" id="KW-0472">Membrane</keyword>
<organism evidence="4 5">
    <name type="scientific">Methylobrevis pamukkalensis</name>
    <dbReference type="NCBI Taxonomy" id="1439726"/>
    <lineage>
        <taxon>Bacteria</taxon>
        <taxon>Pseudomonadati</taxon>
        <taxon>Pseudomonadota</taxon>
        <taxon>Alphaproteobacteria</taxon>
        <taxon>Hyphomicrobiales</taxon>
        <taxon>Pleomorphomonadaceae</taxon>
        <taxon>Methylobrevis</taxon>
    </lineage>
</organism>
<dbReference type="GO" id="GO:0016209">
    <property type="term" value="F:antioxidant activity"/>
    <property type="evidence" value="ECO:0007669"/>
    <property type="project" value="InterPro"/>
</dbReference>
<dbReference type="GO" id="GO:0015036">
    <property type="term" value="F:disulfide oxidoreductase activity"/>
    <property type="evidence" value="ECO:0007669"/>
    <property type="project" value="UniProtKB-ARBA"/>
</dbReference>
<dbReference type="PROSITE" id="PS00194">
    <property type="entry name" value="THIOREDOXIN_1"/>
    <property type="match status" value="1"/>
</dbReference>
<proteinExistence type="predicted"/>
<reference evidence="4 5" key="1">
    <citation type="submission" date="2016-07" db="EMBL/GenBank/DDBJ databases">
        <title>Draft Genome Sequence of Methylobrevis pamukkalensis PK2.</title>
        <authorList>
            <person name="Vasilenko O.V."/>
            <person name="Doronina N.V."/>
            <person name="Shmareva M.N."/>
            <person name="Tarlachkov S.V."/>
            <person name="Mustakhimov I."/>
            <person name="Trotsenko Y.A."/>
        </authorList>
    </citation>
    <scope>NUCLEOTIDE SEQUENCE [LARGE SCALE GENOMIC DNA]</scope>
    <source>
        <strain evidence="4 5">PK2</strain>
    </source>
</reference>
<dbReference type="RefSeq" id="WP_069305544.1">
    <property type="nucleotide sequence ID" value="NZ_MCRJ01000003.1"/>
</dbReference>
<dbReference type="InterPro" id="IPR000866">
    <property type="entry name" value="AhpC/TSA"/>
</dbReference>
<accession>A0A1E3H7U9</accession>
<dbReference type="InterPro" id="IPR036249">
    <property type="entry name" value="Thioredoxin-like_sf"/>
</dbReference>
<dbReference type="InterPro" id="IPR013766">
    <property type="entry name" value="Thioredoxin_domain"/>
</dbReference>
<keyword evidence="5" id="KW-1185">Reference proteome</keyword>
<dbReference type="SUPFAM" id="SSF52833">
    <property type="entry name" value="Thioredoxin-like"/>
    <property type="match status" value="1"/>
</dbReference>
<dbReference type="Proteomes" id="UP000094622">
    <property type="component" value="Unassembled WGS sequence"/>
</dbReference>
<dbReference type="NCBIfam" id="NF047696">
    <property type="entry name" value="ThlDiSintTplARhiz"/>
    <property type="match status" value="1"/>
</dbReference>
<dbReference type="PANTHER" id="PTHR42852">
    <property type="entry name" value="THIOL:DISULFIDE INTERCHANGE PROTEIN DSBE"/>
    <property type="match status" value="1"/>
</dbReference>
<dbReference type="EMBL" id="MCRJ01000003">
    <property type="protein sequence ID" value="ODN72390.1"/>
    <property type="molecule type" value="Genomic_DNA"/>
</dbReference>
<sequence>MADKAVRRRVIAWVGLAAVAGLFAGIGAVYVSGEVAGNGDGVDCAPAVAAAEALRPLARGEVAAFLPAERPMSLAALTVMGADGVPVSLAALADKPLFVNLWATWCAPCRAEMPAISRMADALGDKAGVVAINLDTGDYAKAQAFLDEIGVDNLGAWRDPRMKIFNDLKAEGLAFGLPTTLVVAPGGCQLGVMHGPAEWDSPEAIALMEAATGGS</sequence>
<protein>
    <submittedName>
        <fullName evidence="4">Thiol:disulfide interchange protein TlpA</fullName>
    </submittedName>
</protein>
<dbReference type="InterPro" id="IPR017937">
    <property type="entry name" value="Thioredoxin_CS"/>
</dbReference>
<dbReference type="InterPro" id="IPR050553">
    <property type="entry name" value="Thioredoxin_ResA/DsbE_sf"/>
</dbReference>
<evidence type="ECO:0000313" key="4">
    <source>
        <dbReference type="EMBL" id="ODN72390.1"/>
    </source>
</evidence>
<name>A0A1E3H7U9_9HYPH</name>
<evidence type="ECO:0000256" key="1">
    <source>
        <dbReference type="ARBA" id="ARBA00023284"/>
    </source>
</evidence>